<dbReference type="EMBL" id="JASPKY010000052">
    <property type="protein sequence ID" value="KAK9745087.1"/>
    <property type="molecule type" value="Genomic_DNA"/>
</dbReference>
<dbReference type="Proteomes" id="UP001458880">
    <property type="component" value="Unassembled WGS sequence"/>
</dbReference>
<dbReference type="InterPro" id="IPR029526">
    <property type="entry name" value="PGBD"/>
</dbReference>
<dbReference type="AlphaFoldDB" id="A0AAW1MFS4"/>
<gene>
    <name evidence="2" type="ORF">QE152_g7218</name>
</gene>
<keyword evidence="3" id="KW-1185">Reference proteome</keyword>
<proteinExistence type="predicted"/>
<comment type="caution">
    <text evidence="2">The sequence shown here is derived from an EMBL/GenBank/DDBJ whole genome shotgun (WGS) entry which is preliminary data.</text>
</comment>
<feature type="domain" description="PiggyBac transposable element-derived protein" evidence="1">
    <location>
        <begin position="122"/>
        <end position="178"/>
    </location>
</feature>
<evidence type="ECO:0000313" key="2">
    <source>
        <dbReference type="EMBL" id="KAK9745087.1"/>
    </source>
</evidence>
<organism evidence="2 3">
    <name type="scientific">Popillia japonica</name>
    <name type="common">Japanese beetle</name>
    <dbReference type="NCBI Taxonomy" id="7064"/>
    <lineage>
        <taxon>Eukaryota</taxon>
        <taxon>Metazoa</taxon>
        <taxon>Ecdysozoa</taxon>
        <taxon>Arthropoda</taxon>
        <taxon>Hexapoda</taxon>
        <taxon>Insecta</taxon>
        <taxon>Pterygota</taxon>
        <taxon>Neoptera</taxon>
        <taxon>Endopterygota</taxon>
        <taxon>Coleoptera</taxon>
        <taxon>Polyphaga</taxon>
        <taxon>Scarabaeiformia</taxon>
        <taxon>Scarabaeidae</taxon>
        <taxon>Rutelinae</taxon>
        <taxon>Popillia</taxon>
    </lineage>
</organism>
<dbReference type="PANTHER" id="PTHR47055:SF3">
    <property type="entry name" value="PHORBOL-ESTER_DAG-TYPE DOMAIN-CONTAINING PROTEIN"/>
    <property type="match status" value="1"/>
</dbReference>
<accession>A0AAW1MFS4</accession>
<dbReference type="PANTHER" id="PTHR47055">
    <property type="entry name" value="DDE_TNP_1_7 DOMAIN-CONTAINING PROTEIN"/>
    <property type="match status" value="1"/>
</dbReference>
<dbReference type="Pfam" id="PF13843">
    <property type="entry name" value="DDE_Tnp_1_7"/>
    <property type="match status" value="2"/>
</dbReference>
<sequence length="310" mass="35904">MKEALSMIEDDEDFCRKTEEIILYPPLNACEDLTDEDSGDEFDLSLNNLPRSQLRAASEVKFHSDDEWSSDDDVPLSTLTKSSKHIRNNNAKDKKKYNWENIDLTPETSTFENETIVGNRMTPIDLFSLFFYDSLLQLILDKTEYYAQTKNRTQLIEMSELKAFLGVLILSGYAQLPRHNAALNQQDKFAKLRPLFEHLNKKLLELAPHEQDHSVDEAMVPYYGRHGCKQYIHGKPIRYGYKLWTGTTRLGYVIWFDPYQGASIEKTSDFGVGATVVLNYANVLQERWPNTAFHLYFDNYFTSVPLLEEL</sequence>
<name>A0AAW1MFS4_POPJA</name>
<evidence type="ECO:0000313" key="3">
    <source>
        <dbReference type="Proteomes" id="UP001458880"/>
    </source>
</evidence>
<reference evidence="2 3" key="1">
    <citation type="journal article" date="2024" name="BMC Genomics">
        <title>De novo assembly and annotation of Popillia japonica's genome with initial clues to its potential as an invasive pest.</title>
        <authorList>
            <person name="Cucini C."/>
            <person name="Boschi S."/>
            <person name="Funari R."/>
            <person name="Cardaioli E."/>
            <person name="Iannotti N."/>
            <person name="Marturano G."/>
            <person name="Paoli F."/>
            <person name="Bruttini M."/>
            <person name="Carapelli A."/>
            <person name="Frati F."/>
            <person name="Nardi F."/>
        </authorList>
    </citation>
    <scope>NUCLEOTIDE SEQUENCE [LARGE SCALE GENOMIC DNA]</scope>
    <source>
        <strain evidence="2">DMR45628</strain>
    </source>
</reference>
<dbReference type="InterPro" id="IPR052638">
    <property type="entry name" value="PiggyBac_TE-derived"/>
</dbReference>
<protein>
    <submittedName>
        <fullName evidence="2">Transposase IS4</fullName>
    </submittedName>
</protein>
<evidence type="ECO:0000259" key="1">
    <source>
        <dbReference type="Pfam" id="PF13843"/>
    </source>
</evidence>
<feature type="domain" description="PiggyBac transposable element-derived protein" evidence="1">
    <location>
        <begin position="184"/>
        <end position="310"/>
    </location>
</feature>
<dbReference type="GO" id="GO:0043565">
    <property type="term" value="F:sequence-specific DNA binding"/>
    <property type="evidence" value="ECO:0007669"/>
    <property type="project" value="TreeGrafter"/>
</dbReference>